<dbReference type="Proteomes" id="UP000218335">
    <property type="component" value="Unassembled WGS sequence"/>
</dbReference>
<sequence>MDKERAYEILDDTNGKYKNLFDSGNERFITLPFWLRSHSNLLTKELEGKIRPHYNQYKRGTIIYVDFGVNIGSELSGGHFAIILNKKDSKKSSTLNVIPLTSKNKKHFLPIDKTIFDNANNILQSELRNLENDIRDKTKKIDQLVIEKNGLLEKARKGEHTLNNKLQEPKIGSEVDDLIRLEEELIEITKLITTIEIKIDMIDKLVLEIKNDKKDLEQVYYKYSKYNKNTFACYKAIQNISKLRVRKINKYDPSGNIKVDTNTLDKIDAKIIEEYTK</sequence>
<dbReference type="EMBL" id="MWUU01000002">
    <property type="protein sequence ID" value="PCF56913.1"/>
    <property type="molecule type" value="Genomic_DNA"/>
</dbReference>
<keyword evidence="3" id="KW-1277">Toxin-antitoxin system</keyword>
<keyword evidence="6" id="KW-0175">Coiled coil</keyword>
<dbReference type="GO" id="GO:0003677">
    <property type="term" value="F:DNA binding"/>
    <property type="evidence" value="ECO:0007669"/>
    <property type="project" value="InterPro"/>
</dbReference>
<proteinExistence type="inferred from homology"/>
<feature type="coiled-coil region" evidence="6">
    <location>
        <begin position="113"/>
        <end position="147"/>
    </location>
</feature>
<dbReference type="InterPro" id="IPR011067">
    <property type="entry name" value="Plasmid_toxin/cell-grow_inhib"/>
</dbReference>
<comment type="caution">
    <text evidence="7">The sequence shown here is derived from an EMBL/GenBank/DDBJ whole genome shotgun (WGS) entry which is preliminary data.</text>
</comment>
<dbReference type="AlphaFoldDB" id="A0A2A4GZD2"/>
<evidence type="ECO:0000256" key="6">
    <source>
        <dbReference type="SAM" id="Coils"/>
    </source>
</evidence>
<comment type="similarity">
    <text evidence="1">Belongs to the PemK/MazF family.</text>
</comment>
<organism evidence="7 8">
    <name type="scientific">Staphylococcus delphini</name>
    <dbReference type="NCBI Taxonomy" id="53344"/>
    <lineage>
        <taxon>Bacteria</taxon>
        <taxon>Bacillati</taxon>
        <taxon>Bacillota</taxon>
        <taxon>Bacilli</taxon>
        <taxon>Bacillales</taxon>
        <taxon>Staphylococcaceae</taxon>
        <taxon>Staphylococcus</taxon>
        <taxon>Staphylococcus intermedius group</taxon>
    </lineage>
</organism>
<evidence type="ECO:0000313" key="8">
    <source>
        <dbReference type="Proteomes" id="UP000218335"/>
    </source>
</evidence>
<evidence type="ECO:0000256" key="2">
    <source>
        <dbReference type="ARBA" id="ARBA00019638"/>
    </source>
</evidence>
<dbReference type="SUPFAM" id="SSF50118">
    <property type="entry name" value="Cell growth inhibitor/plasmid maintenance toxic component"/>
    <property type="match status" value="1"/>
</dbReference>
<dbReference type="InterPro" id="IPR003477">
    <property type="entry name" value="PemK-like"/>
</dbReference>
<gene>
    <name evidence="7" type="ORF">B5C08_02430</name>
</gene>
<evidence type="ECO:0000313" key="7">
    <source>
        <dbReference type="EMBL" id="PCF56913.1"/>
    </source>
</evidence>
<evidence type="ECO:0000256" key="4">
    <source>
        <dbReference type="ARBA" id="ARBA00031226"/>
    </source>
</evidence>
<reference evidence="7 8" key="1">
    <citation type="journal article" date="2017" name="PLoS ONE">
        <title>Development of a real-time PCR for detection of Staphylococcus pseudintermedius using a novel automated comparison of whole-genome sequences.</title>
        <authorList>
            <person name="Verstappen K.M."/>
            <person name="Huijbregts L."/>
            <person name="Spaninks M."/>
            <person name="Wagenaar J.A."/>
            <person name="Fluit A.C."/>
            <person name="Duim B."/>
        </authorList>
    </citation>
    <scope>NUCLEOTIDE SEQUENCE [LARGE SCALE GENOMIC DNA]</scope>
    <source>
        <strain evidence="7 8">215070706401-1</strain>
    </source>
</reference>
<protein>
    <recommendedName>
        <fullName evidence="2">Endoribonuclease MazF</fullName>
    </recommendedName>
    <alternativeName>
        <fullName evidence="4">Toxin MazF</fullName>
    </alternativeName>
    <alternativeName>
        <fullName evidence="5">mRNA interferase MazF</fullName>
    </alternativeName>
</protein>
<dbReference type="RefSeq" id="WP_019166938.1">
    <property type="nucleotide sequence ID" value="NZ_MWRM01000008.1"/>
</dbReference>
<dbReference type="Gene3D" id="2.30.30.110">
    <property type="match status" value="1"/>
</dbReference>
<evidence type="ECO:0000256" key="3">
    <source>
        <dbReference type="ARBA" id="ARBA00022649"/>
    </source>
</evidence>
<evidence type="ECO:0000256" key="1">
    <source>
        <dbReference type="ARBA" id="ARBA00007521"/>
    </source>
</evidence>
<dbReference type="Pfam" id="PF02452">
    <property type="entry name" value="PemK_toxin"/>
    <property type="match status" value="1"/>
</dbReference>
<evidence type="ECO:0000256" key="5">
    <source>
        <dbReference type="ARBA" id="ARBA00032054"/>
    </source>
</evidence>
<name>A0A2A4GZD2_9STAP</name>
<accession>A0A2A4GZD2</accession>